<evidence type="ECO:0008006" key="3">
    <source>
        <dbReference type="Google" id="ProtNLM"/>
    </source>
</evidence>
<organism evidence="1 2">
    <name type="scientific">Algoriphagus faecimaris</name>
    <dbReference type="NCBI Taxonomy" id="686796"/>
    <lineage>
        <taxon>Bacteria</taxon>
        <taxon>Pseudomonadati</taxon>
        <taxon>Bacteroidota</taxon>
        <taxon>Cytophagia</taxon>
        <taxon>Cytophagales</taxon>
        <taxon>Cyclobacteriaceae</taxon>
        <taxon>Algoriphagus</taxon>
    </lineage>
</organism>
<evidence type="ECO:0000313" key="2">
    <source>
        <dbReference type="Proteomes" id="UP000199060"/>
    </source>
</evidence>
<keyword evidence="2" id="KW-1185">Reference proteome</keyword>
<accession>A0A1G6RB47</accession>
<dbReference type="Proteomes" id="UP000199060">
    <property type="component" value="Unassembled WGS sequence"/>
</dbReference>
<name>A0A1G6RB47_9BACT</name>
<dbReference type="OrthoDB" id="839239at2"/>
<proteinExistence type="predicted"/>
<gene>
    <name evidence="1" type="ORF">SAMN04488104_101234</name>
</gene>
<sequence>MLFKLNILWVLGICLGFYNHHPEDPRLIGKWQLVYFDGIDQIKQSARYQNASAAARQDMDYRIANRLENTVYEFFEGDSLVFTDFGAKGIVQRQANIKVENEDLLHIVLKDEVRKAKIVEISENRLVLEPISETGTLGKLIFEPWVAPED</sequence>
<evidence type="ECO:0000313" key="1">
    <source>
        <dbReference type="EMBL" id="SDD01829.1"/>
    </source>
</evidence>
<reference evidence="2" key="1">
    <citation type="submission" date="2016-10" db="EMBL/GenBank/DDBJ databases">
        <authorList>
            <person name="Varghese N."/>
            <person name="Submissions S."/>
        </authorList>
    </citation>
    <scope>NUCLEOTIDE SEQUENCE [LARGE SCALE GENOMIC DNA]</scope>
    <source>
        <strain evidence="2">DSM 23095</strain>
    </source>
</reference>
<dbReference type="EMBL" id="FNAC01000012">
    <property type="protein sequence ID" value="SDD01829.1"/>
    <property type="molecule type" value="Genomic_DNA"/>
</dbReference>
<protein>
    <recommendedName>
        <fullName evidence="3">Lipocalin-like domain-containing protein</fullName>
    </recommendedName>
</protein>
<dbReference type="AlphaFoldDB" id="A0A1G6RB47"/>
<dbReference type="RefSeq" id="WP_087938882.1">
    <property type="nucleotide sequence ID" value="NZ_FNAC01000012.1"/>
</dbReference>
<dbReference type="STRING" id="686796.SAMN04488104_101234"/>